<sequence length="104" mass="11180">MTMQNLGNAPSSTSANSNSLLSISQVALGPIMLQVPERERTRLFFMAKSNAIEKNELNAPIPSDKQIDVLSKNCEGLAQAWLNADAILPQNPANQSQSSPYPPG</sequence>
<proteinExistence type="predicted"/>
<reference evidence="1" key="1">
    <citation type="journal article" date="2020" name="Nat. Commun.">
        <title>Large-scale genome sequencing of mycorrhizal fungi provides insights into the early evolution of symbiotic traits.</title>
        <authorList>
            <person name="Miyauchi S."/>
            <person name="Kiss E."/>
            <person name="Kuo A."/>
            <person name="Drula E."/>
            <person name="Kohler A."/>
            <person name="Sanchez-Garcia M."/>
            <person name="Morin E."/>
            <person name="Andreopoulos B."/>
            <person name="Barry K.W."/>
            <person name="Bonito G."/>
            <person name="Buee M."/>
            <person name="Carver A."/>
            <person name="Chen C."/>
            <person name="Cichocki N."/>
            <person name="Clum A."/>
            <person name="Culley D."/>
            <person name="Crous P.W."/>
            <person name="Fauchery L."/>
            <person name="Girlanda M."/>
            <person name="Hayes R.D."/>
            <person name="Keri Z."/>
            <person name="LaButti K."/>
            <person name="Lipzen A."/>
            <person name="Lombard V."/>
            <person name="Magnuson J."/>
            <person name="Maillard F."/>
            <person name="Murat C."/>
            <person name="Nolan M."/>
            <person name="Ohm R.A."/>
            <person name="Pangilinan J."/>
            <person name="Pereira M.F."/>
            <person name="Perotto S."/>
            <person name="Peter M."/>
            <person name="Pfister S."/>
            <person name="Riley R."/>
            <person name="Sitrit Y."/>
            <person name="Stielow J.B."/>
            <person name="Szollosi G."/>
            <person name="Zifcakova L."/>
            <person name="Stursova M."/>
            <person name="Spatafora J.W."/>
            <person name="Tedersoo L."/>
            <person name="Vaario L.M."/>
            <person name="Yamada A."/>
            <person name="Yan M."/>
            <person name="Wang P."/>
            <person name="Xu J."/>
            <person name="Bruns T."/>
            <person name="Baldrian P."/>
            <person name="Vilgalys R."/>
            <person name="Dunand C."/>
            <person name="Henrissat B."/>
            <person name="Grigoriev I.V."/>
            <person name="Hibbett D."/>
            <person name="Nagy L.G."/>
            <person name="Martin F.M."/>
        </authorList>
    </citation>
    <scope>NUCLEOTIDE SEQUENCE</scope>
    <source>
        <strain evidence="1">UP504</strain>
    </source>
</reference>
<evidence type="ECO:0000313" key="2">
    <source>
        <dbReference type="Proteomes" id="UP000886523"/>
    </source>
</evidence>
<dbReference type="EMBL" id="MU129215">
    <property type="protein sequence ID" value="KAF9504541.1"/>
    <property type="molecule type" value="Genomic_DNA"/>
</dbReference>
<gene>
    <name evidence="1" type="ORF">BS47DRAFT_1441100</name>
</gene>
<keyword evidence="2" id="KW-1185">Reference proteome</keyword>
<name>A0A9P6AGJ4_9AGAM</name>
<comment type="caution">
    <text evidence="1">The sequence shown here is derived from an EMBL/GenBank/DDBJ whole genome shotgun (WGS) entry which is preliminary data.</text>
</comment>
<dbReference type="Proteomes" id="UP000886523">
    <property type="component" value="Unassembled WGS sequence"/>
</dbReference>
<accession>A0A9P6AGJ4</accession>
<dbReference type="AlphaFoldDB" id="A0A9P6AGJ4"/>
<evidence type="ECO:0000313" key="1">
    <source>
        <dbReference type="EMBL" id="KAF9504541.1"/>
    </source>
</evidence>
<organism evidence="1 2">
    <name type="scientific">Hydnum rufescens UP504</name>
    <dbReference type="NCBI Taxonomy" id="1448309"/>
    <lineage>
        <taxon>Eukaryota</taxon>
        <taxon>Fungi</taxon>
        <taxon>Dikarya</taxon>
        <taxon>Basidiomycota</taxon>
        <taxon>Agaricomycotina</taxon>
        <taxon>Agaricomycetes</taxon>
        <taxon>Cantharellales</taxon>
        <taxon>Hydnaceae</taxon>
        <taxon>Hydnum</taxon>
    </lineage>
</organism>
<protein>
    <submittedName>
        <fullName evidence="1">Uncharacterized protein</fullName>
    </submittedName>
</protein>